<reference evidence="2" key="1">
    <citation type="submission" date="2018-05" db="EMBL/GenBank/DDBJ databases">
        <authorList>
            <person name="Lanie J.A."/>
            <person name="Ng W.-L."/>
            <person name="Kazmierczak K.M."/>
            <person name="Andrzejewski T.M."/>
            <person name="Davidsen T.M."/>
            <person name="Wayne K.J."/>
            <person name="Tettelin H."/>
            <person name="Glass J.I."/>
            <person name="Rusch D."/>
            <person name="Podicherti R."/>
            <person name="Tsui H.-C.T."/>
            <person name="Winkler M.E."/>
        </authorList>
    </citation>
    <scope>NUCLEOTIDE SEQUENCE</scope>
</reference>
<dbReference type="EMBL" id="UINC01006562">
    <property type="protein sequence ID" value="SVA28278.1"/>
    <property type="molecule type" value="Genomic_DNA"/>
</dbReference>
<evidence type="ECO:0000256" key="1">
    <source>
        <dbReference type="SAM" id="MobiDB-lite"/>
    </source>
</evidence>
<feature type="compositionally biased region" description="Basic and acidic residues" evidence="1">
    <location>
        <begin position="154"/>
        <end position="179"/>
    </location>
</feature>
<sequence>MVFFINGVKAEEAGADELNKARNQLKTGEELVERHFIKVPDDEWPSQVIFDTIHVCYNGTIKWITTGNPNLLNQAPPYPVARAMTIHCFCVLDKLRTEYKYTPYVEMINKDDPMNPQILPNKFMTKAIQCIKEHNTLSGLVVLDQKSIDMFGEKINKQKDNETKIEQKIEVKPPDDNSGKSDSTPEQPKELPTEDAPLLNF</sequence>
<organism evidence="2">
    <name type="scientific">marine metagenome</name>
    <dbReference type="NCBI Taxonomy" id="408172"/>
    <lineage>
        <taxon>unclassified sequences</taxon>
        <taxon>metagenomes</taxon>
        <taxon>ecological metagenomes</taxon>
    </lineage>
</organism>
<protein>
    <submittedName>
        <fullName evidence="2">Uncharacterized protein</fullName>
    </submittedName>
</protein>
<dbReference type="AlphaFoldDB" id="A0A381UKV7"/>
<proteinExistence type="predicted"/>
<evidence type="ECO:0000313" key="2">
    <source>
        <dbReference type="EMBL" id="SVA28278.1"/>
    </source>
</evidence>
<accession>A0A381UKV7</accession>
<feature type="region of interest" description="Disordered" evidence="1">
    <location>
        <begin position="154"/>
        <end position="201"/>
    </location>
</feature>
<gene>
    <name evidence="2" type="ORF">METZ01_LOCUS81132</name>
</gene>
<name>A0A381UKV7_9ZZZZ</name>